<sequence>MAWTQATAMILFWVWRLPFAEPTGTSVTCTFSEDCVLPCTFKASSDEVIHWNRNNFIVHSYYHDADHLEKQDQAF</sequence>
<organism evidence="2 3">
    <name type="scientific">Conger conger</name>
    <name type="common">Conger eel</name>
    <name type="synonym">Muraena conger</name>
    <dbReference type="NCBI Taxonomy" id="82655"/>
    <lineage>
        <taxon>Eukaryota</taxon>
        <taxon>Metazoa</taxon>
        <taxon>Chordata</taxon>
        <taxon>Craniata</taxon>
        <taxon>Vertebrata</taxon>
        <taxon>Euteleostomi</taxon>
        <taxon>Actinopterygii</taxon>
        <taxon>Neopterygii</taxon>
        <taxon>Teleostei</taxon>
        <taxon>Anguilliformes</taxon>
        <taxon>Congridae</taxon>
        <taxon>Conger</taxon>
    </lineage>
</organism>
<name>A0A9Q1I317_CONCO</name>
<gene>
    <name evidence="2" type="ORF">COCON_G00084470</name>
</gene>
<dbReference type="EMBL" id="JAFJMO010000005">
    <property type="protein sequence ID" value="KAJ8276695.1"/>
    <property type="molecule type" value="Genomic_DNA"/>
</dbReference>
<dbReference type="AlphaFoldDB" id="A0A9Q1I317"/>
<evidence type="ECO:0000313" key="3">
    <source>
        <dbReference type="Proteomes" id="UP001152803"/>
    </source>
</evidence>
<dbReference type="Proteomes" id="UP001152803">
    <property type="component" value="Unassembled WGS sequence"/>
</dbReference>
<keyword evidence="3" id="KW-1185">Reference proteome</keyword>
<dbReference type="OrthoDB" id="9983389at2759"/>
<accession>A0A9Q1I317</accession>
<keyword evidence="1" id="KW-0732">Signal</keyword>
<dbReference type="Gene3D" id="2.60.40.10">
    <property type="entry name" value="Immunoglobulins"/>
    <property type="match status" value="1"/>
</dbReference>
<feature type="signal peptide" evidence="1">
    <location>
        <begin position="1"/>
        <end position="20"/>
    </location>
</feature>
<evidence type="ECO:0000313" key="2">
    <source>
        <dbReference type="EMBL" id="KAJ8276695.1"/>
    </source>
</evidence>
<proteinExistence type="predicted"/>
<comment type="caution">
    <text evidence="2">The sequence shown here is derived from an EMBL/GenBank/DDBJ whole genome shotgun (WGS) entry which is preliminary data.</text>
</comment>
<feature type="chain" id="PRO_5040361676" evidence="1">
    <location>
        <begin position="21"/>
        <end position="75"/>
    </location>
</feature>
<evidence type="ECO:0000256" key="1">
    <source>
        <dbReference type="SAM" id="SignalP"/>
    </source>
</evidence>
<protein>
    <submittedName>
        <fullName evidence="2">Uncharacterized protein</fullName>
    </submittedName>
</protein>
<reference evidence="2" key="1">
    <citation type="journal article" date="2023" name="Science">
        <title>Genome structures resolve the early diversification of teleost fishes.</title>
        <authorList>
            <person name="Parey E."/>
            <person name="Louis A."/>
            <person name="Montfort J."/>
            <person name="Bouchez O."/>
            <person name="Roques C."/>
            <person name="Iampietro C."/>
            <person name="Lluch J."/>
            <person name="Castinel A."/>
            <person name="Donnadieu C."/>
            <person name="Desvignes T."/>
            <person name="Floi Bucao C."/>
            <person name="Jouanno E."/>
            <person name="Wen M."/>
            <person name="Mejri S."/>
            <person name="Dirks R."/>
            <person name="Jansen H."/>
            <person name="Henkel C."/>
            <person name="Chen W.J."/>
            <person name="Zahm M."/>
            <person name="Cabau C."/>
            <person name="Klopp C."/>
            <person name="Thompson A.W."/>
            <person name="Robinson-Rechavi M."/>
            <person name="Braasch I."/>
            <person name="Lecointre G."/>
            <person name="Bobe J."/>
            <person name="Postlethwait J.H."/>
            <person name="Berthelot C."/>
            <person name="Roest Crollius H."/>
            <person name="Guiguen Y."/>
        </authorList>
    </citation>
    <scope>NUCLEOTIDE SEQUENCE</scope>
    <source>
        <strain evidence="2">Concon-B</strain>
    </source>
</reference>
<dbReference type="InterPro" id="IPR013783">
    <property type="entry name" value="Ig-like_fold"/>
</dbReference>